<proteinExistence type="predicted"/>
<comment type="caution">
    <text evidence="1">The sequence shown here is derived from an EMBL/GenBank/DDBJ whole genome shotgun (WGS) entry which is preliminary data.</text>
</comment>
<accession>A0A7J9K6H7</accession>
<name>A0A7J9K6H7_9ROSI</name>
<organism evidence="1 2">
    <name type="scientific">Gossypium armourianum</name>
    <dbReference type="NCBI Taxonomy" id="34283"/>
    <lineage>
        <taxon>Eukaryota</taxon>
        <taxon>Viridiplantae</taxon>
        <taxon>Streptophyta</taxon>
        <taxon>Embryophyta</taxon>
        <taxon>Tracheophyta</taxon>
        <taxon>Spermatophyta</taxon>
        <taxon>Magnoliopsida</taxon>
        <taxon>eudicotyledons</taxon>
        <taxon>Gunneridae</taxon>
        <taxon>Pentapetalae</taxon>
        <taxon>rosids</taxon>
        <taxon>malvids</taxon>
        <taxon>Malvales</taxon>
        <taxon>Malvaceae</taxon>
        <taxon>Malvoideae</taxon>
        <taxon>Gossypium</taxon>
    </lineage>
</organism>
<evidence type="ECO:0008006" key="3">
    <source>
        <dbReference type="Google" id="ProtNLM"/>
    </source>
</evidence>
<dbReference type="AlphaFoldDB" id="A0A7J9K6H7"/>
<evidence type="ECO:0000313" key="2">
    <source>
        <dbReference type="Proteomes" id="UP000593575"/>
    </source>
</evidence>
<evidence type="ECO:0000313" key="1">
    <source>
        <dbReference type="EMBL" id="MBA0842075.1"/>
    </source>
</evidence>
<sequence length="67" mass="7567">MGFTSFLGECSAFDAELWGILDGLTLILDSSLVGVMIQIDRPWAIQRIPREFNNDADYIVKLAFDTR</sequence>
<dbReference type="Proteomes" id="UP000593575">
    <property type="component" value="Unassembled WGS sequence"/>
</dbReference>
<keyword evidence="2" id="KW-1185">Reference proteome</keyword>
<dbReference type="EMBL" id="JABFAE010000012">
    <property type="protein sequence ID" value="MBA0842075.1"/>
    <property type="molecule type" value="Genomic_DNA"/>
</dbReference>
<protein>
    <recommendedName>
        <fullName evidence="3">RNase H type-1 domain-containing protein</fullName>
    </recommendedName>
</protein>
<reference evidence="1 2" key="1">
    <citation type="journal article" date="2019" name="Genome Biol. Evol.">
        <title>Insights into the evolution of the New World diploid cottons (Gossypium, subgenus Houzingenia) based on genome sequencing.</title>
        <authorList>
            <person name="Grover C.E."/>
            <person name="Arick M.A. 2nd"/>
            <person name="Thrash A."/>
            <person name="Conover J.L."/>
            <person name="Sanders W.S."/>
            <person name="Peterson D.G."/>
            <person name="Frelichowski J.E."/>
            <person name="Scheffler J.A."/>
            <person name="Scheffler B.E."/>
            <person name="Wendel J.F."/>
        </authorList>
    </citation>
    <scope>NUCLEOTIDE SEQUENCE [LARGE SCALE GENOMIC DNA]</scope>
    <source>
        <strain evidence="1">6</strain>
        <tissue evidence="1">Leaf</tissue>
    </source>
</reference>
<gene>
    <name evidence="1" type="ORF">Goarm_001922</name>
</gene>